<dbReference type="InterPro" id="IPR029044">
    <property type="entry name" value="Nucleotide-diphossugar_trans"/>
</dbReference>
<dbReference type="Gene3D" id="3.90.550.10">
    <property type="entry name" value="Spore Coat Polysaccharide Biosynthesis Protein SpsA, Chain A"/>
    <property type="match status" value="1"/>
</dbReference>
<dbReference type="PANTHER" id="PTHR43685">
    <property type="entry name" value="GLYCOSYLTRANSFERASE"/>
    <property type="match status" value="1"/>
</dbReference>
<dbReference type="EMBL" id="CAEZTX010000003">
    <property type="protein sequence ID" value="CAB4576534.1"/>
    <property type="molecule type" value="Genomic_DNA"/>
</dbReference>
<protein>
    <submittedName>
        <fullName evidence="2">Unannotated protein</fullName>
    </submittedName>
</protein>
<dbReference type="CDD" id="cd00761">
    <property type="entry name" value="Glyco_tranf_GTA_type"/>
    <property type="match status" value="1"/>
</dbReference>
<dbReference type="InterPro" id="IPR050834">
    <property type="entry name" value="Glycosyltransf_2"/>
</dbReference>
<proteinExistence type="predicted"/>
<reference evidence="2" key="1">
    <citation type="submission" date="2020-05" db="EMBL/GenBank/DDBJ databases">
        <authorList>
            <person name="Chiriac C."/>
            <person name="Salcher M."/>
            <person name="Ghai R."/>
            <person name="Kavagutti S V."/>
        </authorList>
    </citation>
    <scope>NUCLEOTIDE SEQUENCE</scope>
</reference>
<dbReference type="SUPFAM" id="SSF53448">
    <property type="entry name" value="Nucleotide-diphospho-sugar transferases"/>
    <property type="match status" value="1"/>
</dbReference>
<dbReference type="PANTHER" id="PTHR43685:SF3">
    <property type="entry name" value="SLR2126 PROTEIN"/>
    <property type="match status" value="1"/>
</dbReference>
<evidence type="ECO:0000313" key="3">
    <source>
        <dbReference type="EMBL" id="CAB4634091.1"/>
    </source>
</evidence>
<evidence type="ECO:0000313" key="2">
    <source>
        <dbReference type="EMBL" id="CAB4576534.1"/>
    </source>
</evidence>
<name>A0A6J6EN47_9ZZZZ</name>
<dbReference type="EMBL" id="CAEZVX010000002">
    <property type="protein sequence ID" value="CAB4634091.1"/>
    <property type="molecule type" value="Genomic_DNA"/>
</dbReference>
<dbReference type="Pfam" id="PF00535">
    <property type="entry name" value="Glycos_transf_2"/>
    <property type="match status" value="1"/>
</dbReference>
<sequence>MNYLPYRFARPDDLELVTRPKLSVAIVIACRDGQEKLDLVLASLVAQSYPASLISVYVIDDGSAKPLVLPKIKPTKTKLITYKNSPGKWGKTAATNDCVAKLREDVLWFIDADMVFEPDHLAHHMKWHHDNFDYAVLGWKRFVKSWSYTPEALLTALKADAFDVLHEESWGKDLWEERVTRTHDLEKPALDGYRAFVGATFSITNQQWRDLGGYDRNLITGEDTELGWRVFANGLRTVVDRQAHSWHLGYSTVESNKDQIHRHNDPSLAQVIPQMHSVRAKNNFSWSVPTYQVFLDVRSSTLTQVLDLRAKLLALPGTNAQFTLLAPWKVLAKRYSPVGDIHADLREIRNWLKGDSEYSFEEIDAEAQLTIDELVEKFTHGPTPYYIFAEAAGDTDLKDLVDYLLASENGLVGVADKSDRRAFAVFAPALARALTVEGSLYSSISHMWGVLWLSDDRFAALNQGKHNRVRRFGRYLKREGKKVNSPKQLLIFIKKITSLVLRKVLGRG</sequence>
<accession>A0A6J6EN47</accession>
<feature type="domain" description="Glycosyltransferase 2-like" evidence="1">
    <location>
        <begin position="26"/>
        <end position="144"/>
    </location>
</feature>
<evidence type="ECO:0000259" key="1">
    <source>
        <dbReference type="Pfam" id="PF00535"/>
    </source>
</evidence>
<organism evidence="2">
    <name type="scientific">freshwater metagenome</name>
    <dbReference type="NCBI Taxonomy" id="449393"/>
    <lineage>
        <taxon>unclassified sequences</taxon>
        <taxon>metagenomes</taxon>
        <taxon>ecological metagenomes</taxon>
    </lineage>
</organism>
<dbReference type="AlphaFoldDB" id="A0A6J6EN47"/>
<dbReference type="InterPro" id="IPR001173">
    <property type="entry name" value="Glyco_trans_2-like"/>
</dbReference>
<gene>
    <name evidence="2" type="ORF">UFOPK1755_00161</name>
    <name evidence="3" type="ORF">UFOPK2155_00060</name>
</gene>